<dbReference type="Proteomes" id="UP001190002">
    <property type="component" value="Unassembled WGS sequence"/>
</dbReference>
<evidence type="ECO:0000313" key="1">
    <source>
        <dbReference type="EMBL" id="CAJ0682090.1"/>
    </source>
</evidence>
<dbReference type="RefSeq" id="WP_222328811.1">
    <property type="nucleotide sequence ID" value="NZ_CATVXE010000006.1"/>
</dbReference>
<proteinExistence type="predicted"/>
<protein>
    <submittedName>
        <fullName evidence="1">Uncharacterized protein</fullName>
    </submittedName>
</protein>
<dbReference type="AlphaFoldDB" id="A0AAD2AN54"/>
<gene>
    <name evidence="1" type="ORF">R77591_01660</name>
</gene>
<sequence>MLGRYIMNWLRWWDQGLNVLTGGDSLETLSSRAGKGQREGKKWACILCRFLDLFQRDHCARSINPDDGANATVPD</sequence>
<comment type="caution">
    <text evidence="1">The sequence shown here is derived from an EMBL/GenBank/DDBJ whole genome shotgun (WGS) entry which is preliminary data.</text>
</comment>
<reference evidence="1" key="1">
    <citation type="submission" date="2023-07" db="EMBL/GenBank/DDBJ databases">
        <authorList>
            <person name="Peeters C."/>
        </authorList>
    </citation>
    <scope>NUCLEOTIDE SEQUENCE</scope>
    <source>
        <strain evidence="1">R-77591</strain>
    </source>
</reference>
<organism evidence="1 2">
    <name type="scientific">Ralstonia mannitolilytica</name>
    <dbReference type="NCBI Taxonomy" id="105219"/>
    <lineage>
        <taxon>Bacteria</taxon>
        <taxon>Pseudomonadati</taxon>
        <taxon>Pseudomonadota</taxon>
        <taxon>Betaproteobacteria</taxon>
        <taxon>Burkholderiales</taxon>
        <taxon>Burkholderiaceae</taxon>
        <taxon>Ralstonia</taxon>
    </lineage>
</organism>
<evidence type="ECO:0000313" key="2">
    <source>
        <dbReference type="Proteomes" id="UP001190002"/>
    </source>
</evidence>
<name>A0AAD2AN54_9RALS</name>
<dbReference type="EMBL" id="CATVXE010000006">
    <property type="protein sequence ID" value="CAJ0682090.1"/>
    <property type="molecule type" value="Genomic_DNA"/>
</dbReference>
<accession>A0AAD2AN54</accession>